<proteinExistence type="predicted"/>
<dbReference type="EMBL" id="CYGY02000141">
    <property type="protein sequence ID" value="SIT51794.1"/>
    <property type="molecule type" value="Genomic_DNA"/>
</dbReference>
<protein>
    <submittedName>
        <fullName evidence="1">Uncharacterized protein</fullName>
    </submittedName>
</protein>
<reference evidence="1" key="1">
    <citation type="submission" date="2016-12" db="EMBL/GenBank/DDBJ databases">
        <authorList>
            <person name="Moulin L."/>
        </authorList>
    </citation>
    <scope>NUCLEOTIDE SEQUENCE [LARGE SCALE GENOMIC DNA]</scope>
    <source>
        <strain evidence="1">STM 7183</strain>
    </source>
</reference>
<comment type="caution">
    <text evidence="1">The sequence shown here is derived from an EMBL/GenBank/DDBJ whole genome shotgun (WGS) entry which is preliminary data.</text>
</comment>
<sequence length="66" mass="7522">MSKTSSVRQKKFNETGDGYRLCVASDASKCADSTVQQDWATERFRSCRKCGLSPTDCLPRCRRLER</sequence>
<dbReference type="Proteomes" id="UP000195569">
    <property type="component" value="Unassembled WGS sequence"/>
</dbReference>
<accession>A0A1N7SWH3</accession>
<evidence type="ECO:0000313" key="2">
    <source>
        <dbReference type="Proteomes" id="UP000195569"/>
    </source>
</evidence>
<dbReference type="AlphaFoldDB" id="A0A1N7SWH3"/>
<gene>
    <name evidence="1" type="ORF">BN2476_1410007</name>
</gene>
<organism evidence="1 2">
    <name type="scientific">Paraburkholderia piptadeniae</name>
    <dbReference type="NCBI Taxonomy" id="1701573"/>
    <lineage>
        <taxon>Bacteria</taxon>
        <taxon>Pseudomonadati</taxon>
        <taxon>Pseudomonadota</taxon>
        <taxon>Betaproteobacteria</taxon>
        <taxon>Burkholderiales</taxon>
        <taxon>Burkholderiaceae</taxon>
        <taxon>Paraburkholderia</taxon>
    </lineage>
</organism>
<keyword evidence="2" id="KW-1185">Reference proteome</keyword>
<evidence type="ECO:0000313" key="1">
    <source>
        <dbReference type="EMBL" id="SIT51794.1"/>
    </source>
</evidence>
<name>A0A1N7SWH3_9BURK</name>